<dbReference type="AlphaFoldDB" id="A0A9N8V1F9"/>
<feature type="DNA-binding region" description="HMG box" evidence="1">
    <location>
        <begin position="71"/>
        <end position="135"/>
    </location>
</feature>
<evidence type="ECO:0000256" key="1">
    <source>
        <dbReference type="PROSITE-ProRule" id="PRU00267"/>
    </source>
</evidence>
<reference evidence="3" key="1">
    <citation type="submission" date="2021-06" db="EMBL/GenBank/DDBJ databases">
        <authorList>
            <person name="Kallberg Y."/>
            <person name="Tangrot J."/>
            <person name="Rosling A."/>
        </authorList>
    </citation>
    <scope>NUCLEOTIDE SEQUENCE</scope>
    <source>
        <strain evidence="3">MT106</strain>
    </source>
</reference>
<accession>A0A9N8V1F9</accession>
<gene>
    <name evidence="3" type="ORF">AGERDE_LOCUS369</name>
</gene>
<dbReference type="GO" id="GO:0005634">
    <property type="term" value="C:nucleus"/>
    <property type="evidence" value="ECO:0007669"/>
    <property type="project" value="UniProtKB-UniRule"/>
</dbReference>
<keyword evidence="1" id="KW-0238">DNA-binding</keyword>
<dbReference type="InterPro" id="IPR009071">
    <property type="entry name" value="HMG_box_dom"/>
</dbReference>
<proteinExistence type="predicted"/>
<dbReference type="SMART" id="SM00398">
    <property type="entry name" value="HMG"/>
    <property type="match status" value="1"/>
</dbReference>
<comment type="caution">
    <text evidence="3">The sequence shown here is derived from an EMBL/GenBank/DDBJ whole genome shotgun (WGS) entry which is preliminary data.</text>
</comment>
<sequence length="321" mass="37076">MGKTPKILKPKAARHNANLDAFEEFRSKYRHKIRCLLSKELVQSKNPLRLSHTELEELLDFGKRSRGEKGLPRPQNQWVLYRKYKRLEVDITRFGQITKIVACQWHTETNSVKQFFEFLAEISKRAHKLAFPEYRFRPGQNFSKKKKDIKMSEPDHDLGVNNLGFNNNTIGHSIQQLPITDTISESPQFSGEMQLQTLDWSHNQLFAYFNPELFAGLNTTFATLNLQQPQELSSPAPKIDNVDVLPLPQSQELLLPVPKIDNIDILSSQTTNEQIVVPSMPEINHSRSVQSIIELQKQIFLLSSQQNSLSNLTNFQTYQEY</sequence>
<protein>
    <submittedName>
        <fullName evidence="3">6974_t:CDS:1</fullName>
    </submittedName>
</protein>
<evidence type="ECO:0000259" key="2">
    <source>
        <dbReference type="PROSITE" id="PS50118"/>
    </source>
</evidence>
<dbReference type="GO" id="GO:0003677">
    <property type="term" value="F:DNA binding"/>
    <property type="evidence" value="ECO:0007669"/>
    <property type="project" value="UniProtKB-UniRule"/>
</dbReference>
<feature type="domain" description="HMG box" evidence="2">
    <location>
        <begin position="71"/>
        <end position="135"/>
    </location>
</feature>
<dbReference type="Proteomes" id="UP000789831">
    <property type="component" value="Unassembled WGS sequence"/>
</dbReference>
<dbReference type="InterPro" id="IPR036910">
    <property type="entry name" value="HMG_box_dom_sf"/>
</dbReference>
<dbReference type="EMBL" id="CAJVPL010000018">
    <property type="protein sequence ID" value="CAG8434560.1"/>
    <property type="molecule type" value="Genomic_DNA"/>
</dbReference>
<evidence type="ECO:0000313" key="3">
    <source>
        <dbReference type="EMBL" id="CAG8434560.1"/>
    </source>
</evidence>
<dbReference type="SUPFAM" id="SSF47095">
    <property type="entry name" value="HMG-box"/>
    <property type="match status" value="1"/>
</dbReference>
<keyword evidence="1" id="KW-0539">Nucleus</keyword>
<dbReference type="CDD" id="cd01389">
    <property type="entry name" value="HMG-box_ROX1-like"/>
    <property type="match status" value="1"/>
</dbReference>
<dbReference type="OrthoDB" id="6247875at2759"/>
<organism evidence="3 4">
    <name type="scientific">Ambispora gerdemannii</name>
    <dbReference type="NCBI Taxonomy" id="144530"/>
    <lineage>
        <taxon>Eukaryota</taxon>
        <taxon>Fungi</taxon>
        <taxon>Fungi incertae sedis</taxon>
        <taxon>Mucoromycota</taxon>
        <taxon>Glomeromycotina</taxon>
        <taxon>Glomeromycetes</taxon>
        <taxon>Archaeosporales</taxon>
        <taxon>Ambisporaceae</taxon>
        <taxon>Ambispora</taxon>
    </lineage>
</organism>
<dbReference type="PROSITE" id="PS50118">
    <property type="entry name" value="HMG_BOX_2"/>
    <property type="match status" value="1"/>
</dbReference>
<evidence type="ECO:0000313" key="4">
    <source>
        <dbReference type="Proteomes" id="UP000789831"/>
    </source>
</evidence>
<dbReference type="Gene3D" id="1.10.30.10">
    <property type="entry name" value="High mobility group box domain"/>
    <property type="match status" value="1"/>
</dbReference>
<keyword evidence="4" id="KW-1185">Reference proteome</keyword>
<name>A0A9N8V1F9_9GLOM</name>